<dbReference type="GO" id="GO:0005576">
    <property type="term" value="C:extracellular region"/>
    <property type="evidence" value="ECO:0007669"/>
    <property type="project" value="UniProtKB-SubCell"/>
</dbReference>
<dbReference type="Pfam" id="PF16810">
    <property type="entry name" value="RXLR"/>
    <property type="match status" value="1"/>
</dbReference>
<evidence type="ECO:0000256" key="5">
    <source>
        <dbReference type="RuleBase" id="RU367124"/>
    </source>
</evidence>
<comment type="domain">
    <text evidence="5">The RxLR-dEER motif acts to carry the protein into the host cell cytoplasm through binding to cell surface phosphatidylinositol-3-phosphate.</text>
</comment>
<comment type="caution">
    <text evidence="6">The sequence shown here is derived from an EMBL/GenBank/DDBJ whole genome shotgun (WGS) entry which is preliminary data.</text>
</comment>
<keyword evidence="3 5" id="KW-0964">Secreted</keyword>
<feature type="signal peptide" evidence="5">
    <location>
        <begin position="1"/>
        <end position="22"/>
    </location>
</feature>
<evidence type="ECO:0000256" key="1">
    <source>
        <dbReference type="ARBA" id="ARBA00004613"/>
    </source>
</evidence>
<name>A0AAD9GC78_9STRA</name>
<dbReference type="InterPro" id="IPR031825">
    <property type="entry name" value="RXLR"/>
</dbReference>
<keyword evidence="7" id="KW-1185">Reference proteome</keyword>
<dbReference type="Proteomes" id="UP001259832">
    <property type="component" value="Unassembled WGS sequence"/>
</dbReference>
<proteinExistence type="inferred from homology"/>
<organism evidence="6 7">
    <name type="scientific">Phytophthora citrophthora</name>
    <dbReference type="NCBI Taxonomy" id="4793"/>
    <lineage>
        <taxon>Eukaryota</taxon>
        <taxon>Sar</taxon>
        <taxon>Stramenopiles</taxon>
        <taxon>Oomycota</taxon>
        <taxon>Peronosporomycetes</taxon>
        <taxon>Peronosporales</taxon>
        <taxon>Peronosporaceae</taxon>
        <taxon>Phytophthora</taxon>
    </lineage>
</organism>
<evidence type="ECO:0000256" key="2">
    <source>
        <dbReference type="ARBA" id="ARBA00010400"/>
    </source>
</evidence>
<reference evidence="6" key="1">
    <citation type="submission" date="2023-08" db="EMBL/GenBank/DDBJ databases">
        <title>Reference Genome Resource for the Citrus Pathogen Phytophthora citrophthora.</title>
        <authorList>
            <person name="Moller H."/>
            <person name="Coetzee B."/>
            <person name="Rose L.J."/>
            <person name="Van Niekerk J.M."/>
        </authorList>
    </citation>
    <scope>NUCLEOTIDE SEQUENCE</scope>
    <source>
        <strain evidence="6">STE-U-9442</strain>
    </source>
</reference>
<gene>
    <name evidence="6" type="ORF">P3T76_010366</name>
</gene>
<evidence type="ECO:0000256" key="4">
    <source>
        <dbReference type="ARBA" id="ARBA00022729"/>
    </source>
</evidence>
<comment type="similarity">
    <text evidence="2 5">Belongs to the RxLR effector family.</text>
</comment>
<comment type="subcellular location">
    <subcellularLocation>
        <location evidence="1 5">Secreted</location>
    </subcellularLocation>
</comment>
<evidence type="ECO:0000313" key="6">
    <source>
        <dbReference type="EMBL" id="KAK1935671.1"/>
    </source>
</evidence>
<feature type="chain" id="PRO_5041769459" description="RxLR effector protein" evidence="5">
    <location>
        <begin position="23"/>
        <end position="148"/>
    </location>
</feature>
<comment type="function">
    <text evidence="5">Effector that suppresses plant defense responses during pathogen infection.</text>
</comment>
<dbReference type="EMBL" id="JASMQC010000022">
    <property type="protein sequence ID" value="KAK1935671.1"/>
    <property type="molecule type" value="Genomic_DNA"/>
</dbReference>
<protein>
    <recommendedName>
        <fullName evidence="5">RxLR effector protein</fullName>
    </recommendedName>
</protein>
<accession>A0AAD9GC78</accession>
<evidence type="ECO:0000256" key="3">
    <source>
        <dbReference type="ARBA" id="ARBA00022525"/>
    </source>
</evidence>
<sequence length="148" mass="16236">MRLFYLVAVATLTYVAYEGVLASNDSNRHRAHAAITSVVSTTRLLRTTSIIDEERAGGVSVSASDKLAKLLKSSKVTDEQLQKWLGKGKTAESVFYRMNLENIRFTGLFENPQFLRWLQYADDLSAAGKGASPISVLSASMVTINSTE</sequence>
<keyword evidence="4 5" id="KW-0732">Signal</keyword>
<evidence type="ECO:0000313" key="7">
    <source>
        <dbReference type="Proteomes" id="UP001259832"/>
    </source>
</evidence>
<dbReference type="AlphaFoldDB" id="A0AAD9GC78"/>